<protein>
    <recommendedName>
        <fullName evidence="3">DUF2000 domain-containing protein</fullName>
    </recommendedName>
</protein>
<dbReference type="PIR" id="D97032">
    <property type="entry name" value="D97032"/>
</dbReference>
<evidence type="ECO:0008006" key="3">
    <source>
        <dbReference type="Google" id="ProtNLM"/>
    </source>
</evidence>
<dbReference type="KEGG" id="cac:CA_C1073"/>
<dbReference type="OrthoDB" id="1045582at2"/>
<dbReference type="HOGENOM" id="CLU_1719125_0_0_9"/>
<dbReference type="SUPFAM" id="SSF102462">
    <property type="entry name" value="Peptidyl-tRNA hydrolase II"/>
    <property type="match status" value="1"/>
</dbReference>
<organism evidence="1 2">
    <name type="scientific">Clostridium acetobutylicum (strain ATCC 824 / DSM 792 / JCM 1419 / IAM 19013 / LMG 5710 / NBRC 13948 / NRRL B-527 / VKM B-1787 / 2291 / W)</name>
    <dbReference type="NCBI Taxonomy" id="272562"/>
    <lineage>
        <taxon>Bacteria</taxon>
        <taxon>Bacillati</taxon>
        <taxon>Bacillota</taxon>
        <taxon>Clostridia</taxon>
        <taxon>Eubacteriales</taxon>
        <taxon>Clostridiaceae</taxon>
        <taxon>Clostridium</taxon>
    </lineage>
</organism>
<dbReference type="RefSeq" id="WP_010964388.1">
    <property type="nucleotide sequence ID" value="NC_003030.1"/>
</dbReference>
<dbReference type="PIRSF" id="PIRSF033736">
    <property type="entry name" value="UCP033763"/>
    <property type="match status" value="1"/>
</dbReference>
<gene>
    <name evidence="1" type="ordered locus">CA_C1073</name>
</gene>
<evidence type="ECO:0000313" key="1">
    <source>
        <dbReference type="EMBL" id="AAK79047.1"/>
    </source>
</evidence>
<dbReference type="PATRIC" id="fig|272562.8.peg.1283"/>
<dbReference type="Pfam" id="PF09391">
    <property type="entry name" value="DUF2000"/>
    <property type="match status" value="1"/>
</dbReference>
<sequence length="152" mass="17243">MSDLSYDYREKKIVVTLAVNIPLEVAFNVIGHLGISIGFYANDNFMGKSHIMDKSGKPHIGISKYPVIITQAKQQKLRKAINEARESNDILMVDFPRQMLITEHDDELVKSLGESLEEDLEYLGAIFYGKSKYVDSITGKFSLWRSNNVKVN</sequence>
<dbReference type="Gene3D" id="3.40.1490.10">
    <property type="entry name" value="Bit1"/>
    <property type="match status" value="1"/>
</dbReference>
<dbReference type="InterPro" id="IPR018988">
    <property type="entry name" value="DUF2000"/>
</dbReference>
<name>Q97K48_CLOAB</name>
<dbReference type="EMBL" id="AE001437">
    <property type="protein sequence ID" value="AAK79047.1"/>
    <property type="molecule type" value="Genomic_DNA"/>
</dbReference>
<dbReference type="eggNOG" id="COG4954">
    <property type="taxonomic scope" value="Bacteria"/>
</dbReference>
<dbReference type="GeneID" id="44997586"/>
<dbReference type="Proteomes" id="UP000000814">
    <property type="component" value="Chromosome"/>
</dbReference>
<keyword evidence="2" id="KW-1185">Reference proteome</keyword>
<accession>Q97K48</accession>
<dbReference type="STRING" id="272562.CA_C1073"/>
<dbReference type="InterPro" id="IPR023476">
    <property type="entry name" value="Pep_tRNA_hydro_II_dom_sf"/>
</dbReference>
<dbReference type="AlphaFoldDB" id="Q97K48"/>
<reference evidence="1 2" key="1">
    <citation type="journal article" date="2001" name="J. Bacteriol.">
        <title>Genome sequence and comparative analysis of the solvent-producing bacterium Clostridium acetobutylicum.</title>
        <authorList>
            <person name="Nolling J."/>
            <person name="Breton G."/>
            <person name="Omelchenko M.V."/>
            <person name="Makarova K.S."/>
            <person name="Zeng Q."/>
            <person name="Gibson R."/>
            <person name="Lee H.M."/>
            <person name="Dubois J."/>
            <person name="Qiu D."/>
            <person name="Hitti J."/>
            <person name="Wolf Y.I."/>
            <person name="Tatusov R.L."/>
            <person name="Sabathe F."/>
            <person name="Doucette-Stamm L."/>
            <person name="Soucaille P."/>
            <person name="Daly M.J."/>
            <person name="Bennett G.N."/>
            <person name="Koonin E.V."/>
            <person name="Smith D.R."/>
        </authorList>
    </citation>
    <scope>NUCLEOTIDE SEQUENCE [LARGE SCALE GENOMIC DNA]</scope>
    <source>
        <strain evidence="2">ATCC 824 / DSM 792 / JCM 1419 / LMG 5710 / VKM B-1787</strain>
    </source>
</reference>
<proteinExistence type="predicted"/>
<evidence type="ECO:0000313" key="2">
    <source>
        <dbReference type="Proteomes" id="UP000000814"/>
    </source>
</evidence>
<dbReference type="InterPro" id="IPR017021">
    <property type="entry name" value="UCP033763"/>
</dbReference>